<evidence type="ECO:0000313" key="9">
    <source>
        <dbReference type="EMBL" id="AET68621.1"/>
    </source>
</evidence>
<feature type="transmembrane region" description="Helical" evidence="7">
    <location>
        <begin position="218"/>
        <end position="239"/>
    </location>
</feature>
<sequence>MDNQAARSKMNPWFILIIILLATTAAPLAMFKVPTVMPNIMAEFNLNAAQGGFVFSFFSLIPIFISIPAGIIVAKFGNWKLGLIALICLVIGSLIGVYSNSLTPMLMSRAIEGFAMTMLATIGPNIVAQLFSPEQRGKAMGIFLCYIALGQTVMFNAAPSIIASFGWRGVWWFTAIYSLLFIILWFLFLRNVDSPTNQATGEAAEKLPFGQVIKNMDIWIITLVFCMFMVSLQGVMIFLPTFLAKVKGMEMGTATQLSGLIGLIGLFTLVLAGTLSDKLKSRKWLTVVLMIISGLVYASIPNFPASIVIAIVLVGIFPNMVPPVIFTGASEVVDDPRTMGLAMGILTTGQFIGLFMSTLLFGMFVDTLGWTQAYYFAAAVSIFGGLLMIGVRKISR</sequence>
<feature type="transmembrane region" description="Helical" evidence="7">
    <location>
        <begin position="110"/>
        <end position="131"/>
    </location>
</feature>
<feature type="transmembrane region" description="Helical" evidence="7">
    <location>
        <begin position="81"/>
        <end position="98"/>
    </location>
</feature>
<organism evidence="9 10">
    <name type="scientific">Desulfosporosinus orientis (strain ATCC 19365 / DSM 765 / NCIMB 8382 / VKM B-1628 / Singapore I)</name>
    <name type="common">Desulfotomaculum orientis</name>
    <dbReference type="NCBI Taxonomy" id="768706"/>
    <lineage>
        <taxon>Bacteria</taxon>
        <taxon>Bacillati</taxon>
        <taxon>Bacillota</taxon>
        <taxon>Clostridia</taxon>
        <taxon>Eubacteriales</taxon>
        <taxon>Desulfitobacteriaceae</taxon>
        <taxon>Desulfosporosinus</taxon>
    </lineage>
</organism>
<dbReference type="InterPro" id="IPR020846">
    <property type="entry name" value="MFS_dom"/>
</dbReference>
<evidence type="ECO:0000259" key="8">
    <source>
        <dbReference type="PROSITE" id="PS50850"/>
    </source>
</evidence>
<feature type="domain" description="Major facilitator superfamily (MFS) profile" evidence="8">
    <location>
        <begin position="15"/>
        <end position="396"/>
    </location>
</feature>
<evidence type="ECO:0000313" key="10">
    <source>
        <dbReference type="Proteomes" id="UP000006346"/>
    </source>
</evidence>
<dbReference type="InterPro" id="IPR011701">
    <property type="entry name" value="MFS"/>
</dbReference>
<dbReference type="HOGENOM" id="CLU_001265_63_0_9"/>
<dbReference type="InterPro" id="IPR050189">
    <property type="entry name" value="MFS_Efflux_Transporters"/>
</dbReference>
<keyword evidence="5 7" id="KW-1133">Transmembrane helix</keyword>
<evidence type="ECO:0000256" key="7">
    <source>
        <dbReference type="SAM" id="Phobius"/>
    </source>
</evidence>
<evidence type="ECO:0000256" key="5">
    <source>
        <dbReference type="ARBA" id="ARBA00022989"/>
    </source>
</evidence>
<dbReference type="Proteomes" id="UP000006346">
    <property type="component" value="Chromosome"/>
</dbReference>
<dbReference type="STRING" id="768706.Desor_3104"/>
<evidence type="ECO:0000256" key="4">
    <source>
        <dbReference type="ARBA" id="ARBA00022692"/>
    </source>
</evidence>
<reference evidence="9 10" key="2">
    <citation type="journal article" date="2012" name="J. Bacteriol.">
        <title>Complete genome sequences of Desulfosporosinus orientis DSM765T, Desulfosporosinus youngiae DSM17734T, Desulfosporosinus meridiei DSM13257T, and Desulfosporosinus acidiphilus DSM22704T.</title>
        <authorList>
            <person name="Pester M."/>
            <person name="Brambilla E."/>
            <person name="Alazard D."/>
            <person name="Rattei T."/>
            <person name="Weinmaier T."/>
            <person name="Han J."/>
            <person name="Lucas S."/>
            <person name="Lapidus A."/>
            <person name="Cheng J.F."/>
            <person name="Goodwin L."/>
            <person name="Pitluck S."/>
            <person name="Peters L."/>
            <person name="Ovchinnikova G."/>
            <person name="Teshima H."/>
            <person name="Detter J.C."/>
            <person name="Han C.S."/>
            <person name="Tapia R."/>
            <person name="Land M.L."/>
            <person name="Hauser L."/>
            <person name="Kyrpides N.C."/>
            <person name="Ivanova N.N."/>
            <person name="Pagani I."/>
            <person name="Huntmann M."/>
            <person name="Wei C.L."/>
            <person name="Davenport K.W."/>
            <person name="Daligault H."/>
            <person name="Chain P.S."/>
            <person name="Chen A."/>
            <person name="Mavromatis K."/>
            <person name="Markowitz V."/>
            <person name="Szeto E."/>
            <person name="Mikhailova N."/>
            <person name="Pati A."/>
            <person name="Wagner M."/>
            <person name="Woyke T."/>
            <person name="Ollivier B."/>
            <person name="Klenk H.P."/>
            <person name="Spring S."/>
            <person name="Loy A."/>
        </authorList>
    </citation>
    <scope>NUCLEOTIDE SEQUENCE [LARGE SCALE GENOMIC DNA]</scope>
    <source>
        <strain evidence="10">ATCC 19365 / DSM 765 / NCIMB 8382 / VKM B-1628</strain>
    </source>
</reference>
<feature type="transmembrane region" description="Helical" evidence="7">
    <location>
        <begin position="341"/>
        <end position="361"/>
    </location>
</feature>
<keyword evidence="2" id="KW-0813">Transport</keyword>
<dbReference type="PROSITE" id="PS50850">
    <property type="entry name" value="MFS"/>
    <property type="match status" value="1"/>
</dbReference>
<feature type="transmembrane region" description="Helical" evidence="7">
    <location>
        <begin position="306"/>
        <end position="329"/>
    </location>
</feature>
<feature type="transmembrane region" description="Helical" evidence="7">
    <location>
        <begin position="12"/>
        <end position="33"/>
    </location>
</feature>
<dbReference type="AlphaFoldDB" id="G7W6I3"/>
<gene>
    <name evidence="9" type="ordered locus">Desor_3104</name>
</gene>
<feature type="transmembrane region" description="Helical" evidence="7">
    <location>
        <begin position="373"/>
        <end position="391"/>
    </location>
</feature>
<accession>G7W6I3</accession>
<dbReference type="SUPFAM" id="SSF103473">
    <property type="entry name" value="MFS general substrate transporter"/>
    <property type="match status" value="1"/>
</dbReference>
<dbReference type="PANTHER" id="PTHR43124">
    <property type="entry name" value="PURINE EFFLUX PUMP PBUE"/>
    <property type="match status" value="1"/>
</dbReference>
<dbReference type="InterPro" id="IPR036259">
    <property type="entry name" value="MFS_trans_sf"/>
</dbReference>
<dbReference type="GO" id="GO:0022857">
    <property type="term" value="F:transmembrane transporter activity"/>
    <property type="evidence" value="ECO:0007669"/>
    <property type="project" value="InterPro"/>
</dbReference>
<evidence type="ECO:0000256" key="2">
    <source>
        <dbReference type="ARBA" id="ARBA00022448"/>
    </source>
</evidence>
<dbReference type="Pfam" id="PF07690">
    <property type="entry name" value="MFS_1"/>
    <property type="match status" value="1"/>
</dbReference>
<dbReference type="OrthoDB" id="1727317at2"/>
<dbReference type="GO" id="GO:0005886">
    <property type="term" value="C:plasma membrane"/>
    <property type="evidence" value="ECO:0007669"/>
    <property type="project" value="UniProtKB-SubCell"/>
</dbReference>
<feature type="transmembrane region" description="Helical" evidence="7">
    <location>
        <begin position="169"/>
        <end position="189"/>
    </location>
</feature>
<comment type="subcellular location">
    <subcellularLocation>
        <location evidence="1">Cell membrane</location>
        <topology evidence="1">Multi-pass membrane protein</topology>
    </subcellularLocation>
</comment>
<name>G7W6I3_DESOD</name>
<feature type="transmembrane region" description="Helical" evidence="7">
    <location>
        <begin position="53"/>
        <end position="74"/>
    </location>
</feature>
<keyword evidence="10" id="KW-1185">Reference proteome</keyword>
<evidence type="ECO:0000256" key="6">
    <source>
        <dbReference type="ARBA" id="ARBA00023136"/>
    </source>
</evidence>
<feature type="transmembrane region" description="Helical" evidence="7">
    <location>
        <begin position="251"/>
        <end position="272"/>
    </location>
</feature>
<keyword evidence="4 7" id="KW-0812">Transmembrane</keyword>
<feature type="transmembrane region" description="Helical" evidence="7">
    <location>
        <begin position="143"/>
        <end position="163"/>
    </location>
</feature>
<dbReference type="EMBL" id="CP003108">
    <property type="protein sequence ID" value="AET68621.1"/>
    <property type="molecule type" value="Genomic_DNA"/>
</dbReference>
<dbReference type="eggNOG" id="COG2814">
    <property type="taxonomic scope" value="Bacteria"/>
</dbReference>
<evidence type="ECO:0000256" key="1">
    <source>
        <dbReference type="ARBA" id="ARBA00004651"/>
    </source>
</evidence>
<dbReference type="PANTHER" id="PTHR43124:SF3">
    <property type="entry name" value="CHLORAMPHENICOL EFFLUX PUMP RV0191"/>
    <property type="match status" value="1"/>
</dbReference>
<protein>
    <submittedName>
        <fullName evidence="9">Arabinose efflux permease family protein</fullName>
    </submittedName>
</protein>
<proteinExistence type="predicted"/>
<evidence type="ECO:0000256" key="3">
    <source>
        <dbReference type="ARBA" id="ARBA00022475"/>
    </source>
</evidence>
<dbReference type="KEGG" id="dor:Desor_3104"/>
<keyword evidence="3" id="KW-1003">Cell membrane</keyword>
<feature type="transmembrane region" description="Helical" evidence="7">
    <location>
        <begin position="284"/>
        <end position="300"/>
    </location>
</feature>
<reference evidence="10" key="1">
    <citation type="submission" date="2011-11" db="EMBL/GenBank/DDBJ databases">
        <title>Complete sequence of Desulfosporosinus orientis DSM 765.</title>
        <authorList>
            <person name="Lucas S."/>
            <person name="Han J."/>
            <person name="Lapidus A."/>
            <person name="Cheng J.-F."/>
            <person name="Goodwin L."/>
            <person name="Pitluck S."/>
            <person name="Peters L."/>
            <person name="Ovchinnikova G."/>
            <person name="Teshima H."/>
            <person name="Detter J.C."/>
            <person name="Han C."/>
            <person name="Tapia R."/>
            <person name="Land M."/>
            <person name="Hauser L."/>
            <person name="Kyrpides N."/>
            <person name="Ivanova N."/>
            <person name="Pagani I."/>
            <person name="Pester M."/>
            <person name="Spring S."/>
            <person name="Ollivier B."/>
            <person name="Rattei T."/>
            <person name="Klenk H.-P."/>
            <person name="Wagner M."/>
            <person name="Loy A."/>
            <person name="Woyke T."/>
        </authorList>
    </citation>
    <scope>NUCLEOTIDE SEQUENCE [LARGE SCALE GENOMIC DNA]</scope>
    <source>
        <strain evidence="10">ATCC 19365 / DSM 765 / NCIMB 8382 / VKM B-1628</strain>
    </source>
</reference>
<dbReference type="PATRIC" id="fig|768706.3.peg.3123"/>
<keyword evidence="6 7" id="KW-0472">Membrane</keyword>
<dbReference type="RefSeq" id="WP_014185429.1">
    <property type="nucleotide sequence ID" value="NC_016584.1"/>
</dbReference>
<dbReference type="Gene3D" id="1.20.1250.20">
    <property type="entry name" value="MFS general substrate transporter like domains"/>
    <property type="match status" value="1"/>
</dbReference>